<proteinExistence type="predicted"/>
<dbReference type="InterPro" id="IPR046453">
    <property type="entry name" value="GpA_ATPase"/>
</dbReference>
<reference evidence="2" key="1">
    <citation type="submission" date="2020-05" db="EMBL/GenBank/DDBJ databases">
        <authorList>
            <person name="Chiriac C."/>
            <person name="Salcher M."/>
            <person name="Ghai R."/>
            <person name="Kavagutti S V."/>
        </authorList>
    </citation>
    <scope>NUCLEOTIDE SEQUENCE</scope>
</reference>
<accession>A0A6J5RM08</accession>
<sequence>MGTINIEDKELFLKLKKQLLMLDPVAFTEQFLMLDGKPFTLHNNGYRPFADIYRYIGIKALEPNSKPVIMVKGRQVGATTMASALEMYFMGSGMFGVGDKPPIRIIHAFPQLELAAAYSKTKLNQMILSSVQIQIGDDSKKTKSYMQTLLDQSTATNDSLHFKQFIGGNHLWVESVGLDGDRIMGRTADILMFDECQKTSSQAIGNSLKVLTTAKYGKPSKGVQVYFGTPRRKGSDFHKMWQTSSQQYYYLGCEKCKDHFPLYTPGSDDWEKIWLYGYIVKCTKCGHEQNKLDAAERGKWVAVKDQNDPDCLMVGFHINQLYMPMFTKEDIIKEKHGVHPINTERVFMNEVLGEFFQGDSSPITTEEIREKCADVGRKFSARILPPPPGAAIMKQIVVMGIDYGARADLEQLANPDRVKSVGQSYSTAVILSAKGPQLLNIEFATKFKRNDLESKKGIIDQLMRQYSVQLAVGDIGYSADFSNILHNAYGDRYIVSRAHNKVNGHVKYSEDAFPKEICFERDYYISEFFDYMKKGQIRFPFGDYEKVAWLIEHCASMEIKPSISRIGEPTVHYVKGGTPNDGFMALLNAYLAYKFIITKGFTNNNPILMTQSFKQINKPLVMSGYISRKM</sequence>
<protein>
    <submittedName>
        <fullName evidence="2">Bacteriophage lambda, GpA</fullName>
    </submittedName>
</protein>
<dbReference type="EMBL" id="LR797252">
    <property type="protein sequence ID" value="CAB4197092.1"/>
    <property type="molecule type" value="Genomic_DNA"/>
</dbReference>
<evidence type="ECO:0000259" key="1">
    <source>
        <dbReference type="Pfam" id="PF05876"/>
    </source>
</evidence>
<name>A0A6J5RM08_9CAUD</name>
<organism evidence="2">
    <name type="scientific">uncultured Caudovirales phage</name>
    <dbReference type="NCBI Taxonomy" id="2100421"/>
    <lineage>
        <taxon>Viruses</taxon>
        <taxon>Duplodnaviria</taxon>
        <taxon>Heunggongvirae</taxon>
        <taxon>Uroviricota</taxon>
        <taxon>Caudoviricetes</taxon>
        <taxon>Peduoviridae</taxon>
        <taxon>Maltschvirus</taxon>
        <taxon>Maltschvirus maltsch</taxon>
    </lineage>
</organism>
<feature type="domain" description="Phage terminase large subunit GpA ATPase" evidence="1">
    <location>
        <begin position="64"/>
        <end position="300"/>
    </location>
</feature>
<evidence type="ECO:0000313" key="2">
    <source>
        <dbReference type="EMBL" id="CAB4197092.1"/>
    </source>
</evidence>
<dbReference type="Gene3D" id="3.40.50.300">
    <property type="entry name" value="P-loop containing nucleotide triphosphate hydrolases"/>
    <property type="match status" value="1"/>
</dbReference>
<dbReference type="InterPro" id="IPR027417">
    <property type="entry name" value="P-loop_NTPase"/>
</dbReference>
<gene>
    <name evidence="2" type="ORF">UFOVP1290_612</name>
</gene>
<dbReference type="GO" id="GO:0016887">
    <property type="term" value="F:ATP hydrolysis activity"/>
    <property type="evidence" value="ECO:0007669"/>
    <property type="project" value="InterPro"/>
</dbReference>
<dbReference type="Pfam" id="PF05876">
    <property type="entry name" value="GpA_ATPase"/>
    <property type="match status" value="1"/>
</dbReference>